<dbReference type="EMBL" id="CM000630">
    <property type="protein sequence ID" value="EEC43295.1"/>
    <property type="molecule type" value="Genomic_DNA"/>
</dbReference>
<dbReference type="CDD" id="cd19101">
    <property type="entry name" value="AKR_unchar"/>
    <property type="match status" value="1"/>
</dbReference>
<organism evidence="2 3">
    <name type="scientific">Phaeodactylum tricornutum (strain CCAP 1055/1)</name>
    <dbReference type="NCBI Taxonomy" id="556484"/>
    <lineage>
        <taxon>Eukaryota</taxon>
        <taxon>Sar</taxon>
        <taxon>Stramenopiles</taxon>
        <taxon>Ochrophyta</taxon>
        <taxon>Bacillariophyta</taxon>
        <taxon>Bacillariophyceae</taxon>
        <taxon>Bacillariophycidae</taxon>
        <taxon>Naviculales</taxon>
        <taxon>Phaeodactylaceae</taxon>
        <taxon>Phaeodactylum</taxon>
    </lineage>
</organism>
<dbReference type="SUPFAM" id="SSF51430">
    <property type="entry name" value="NAD(P)-linked oxidoreductase"/>
    <property type="match status" value="1"/>
</dbReference>
<evidence type="ECO:0000259" key="1">
    <source>
        <dbReference type="Pfam" id="PF00248"/>
    </source>
</evidence>
<dbReference type="Gene3D" id="3.20.20.100">
    <property type="entry name" value="NADP-dependent oxidoreductase domain"/>
    <property type="match status" value="1"/>
</dbReference>
<dbReference type="PANTHER" id="PTHR43147:SF2">
    <property type="entry name" value="NADP-DEPENDENT OXIDOREDUCTASE DOMAIN-CONTAINING PROTEIN"/>
    <property type="match status" value="1"/>
</dbReference>
<dbReference type="RefSeq" id="XP_002185163.1">
    <property type="nucleotide sequence ID" value="XM_002185127.1"/>
</dbReference>
<keyword evidence="3" id="KW-1185">Reference proteome</keyword>
<feature type="domain" description="NADP-dependent oxidoreductase" evidence="1">
    <location>
        <begin position="26"/>
        <end position="321"/>
    </location>
</feature>
<reference evidence="2 3" key="1">
    <citation type="journal article" date="2008" name="Nature">
        <title>The Phaeodactylum genome reveals the evolutionary history of diatom genomes.</title>
        <authorList>
            <person name="Bowler C."/>
            <person name="Allen A.E."/>
            <person name="Badger J.H."/>
            <person name="Grimwood J."/>
            <person name="Jabbari K."/>
            <person name="Kuo A."/>
            <person name="Maheswari U."/>
            <person name="Martens C."/>
            <person name="Maumus F."/>
            <person name="Otillar R.P."/>
            <person name="Rayko E."/>
            <person name="Salamov A."/>
            <person name="Vandepoele K."/>
            <person name="Beszteri B."/>
            <person name="Gruber A."/>
            <person name="Heijde M."/>
            <person name="Katinka M."/>
            <person name="Mock T."/>
            <person name="Valentin K."/>
            <person name="Verret F."/>
            <person name="Berges J.A."/>
            <person name="Brownlee C."/>
            <person name="Cadoret J.P."/>
            <person name="Chiovitti A."/>
            <person name="Choi C.J."/>
            <person name="Coesel S."/>
            <person name="De Martino A."/>
            <person name="Detter J.C."/>
            <person name="Durkin C."/>
            <person name="Falciatore A."/>
            <person name="Fournet J."/>
            <person name="Haruta M."/>
            <person name="Huysman M.J."/>
            <person name="Jenkins B.D."/>
            <person name="Jiroutova K."/>
            <person name="Jorgensen R.E."/>
            <person name="Joubert Y."/>
            <person name="Kaplan A."/>
            <person name="Kroger N."/>
            <person name="Kroth P.G."/>
            <person name="La Roche J."/>
            <person name="Lindquist E."/>
            <person name="Lommer M."/>
            <person name="Martin-Jezequel V."/>
            <person name="Lopez P.J."/>
            <person name="Lucas S."/>
            <person name="Mangogna M."/>
            <person name="McGinnis K."/>
            <person name="Medlin L.K."/>
            <person name="Montsant A."/>
            <person name="Oudot-Le Secq M.P."/>
            <person name="Napoli C."/>
            <person name="Obornik M."/>
            <person name="Parker M.S."/>
            <person name="Petit J.L."/>
            <person name="Porcel B.M."/>
            <person name="Poulsen N."/>
            <person name="Robison M."/>
            <person name="Rychlewski L."/>
            <person name="Rynearson T.A."/>
            <person name="Schmutz J."/>
            <person name="Shapiro H."/>
            <person name="Siaut M."/>
            <person name="Stanley M."/>
            <person name="Sussman M.R."/>
            <person name="Taylor A.R."/>
            <person name="Vardi A."/>
            <person name="von Dassow P."/>
            <person name="Vyverman W."/>
            <person name="Willis A."/>
            <person name="Wyrwicz L.S."/>
            <person name="Rokhsar D.S."/>
            <person name="Weissenbach J."/>
            <person name="Armbrust E.V."/>
            <person name="Green B.R."/>
            <person name="Van de Peer Y."/>
            <person name="Grigoriev I.V."/>
        </authorList>
    </citation>
    <scope>NUCLEOTIDE SEQUENCE [LARGE SCALE GENOMIC DNA]</scope>
    <source>
        <strain evidence="2 3">CCAP 1055/1</strain>
    </source>
</reference>
<dbReference type="InterPro" id="IPR036812">
    <property type="entry name" value="NAD(P)_OxRdtase_dom_sf"/>
</dbReference>
<dbReference type="GeneID" id="7199060"/>
<dbReference type="eggNOG" id="KOG1575">
    <property type="taxonomic scope" value="Eukaryota"/>
</dbReference>
<dbReference type="KEGG" id="pti:PHATRDRAFT_42373"/>
<evidence type="ECO:0000313" key="2">
    <source>
        <dbReference type="EMBL" id="EEC43295.1"/>
    </source>
</evidence>
<dbReference type="AlphaFoldDB" id="B7GDN9"/>
<dbReference type="STRING" id="556484.B7GDN9"/>
<reference evidence="3" key="2">
    <citation type="submission" date="2008-08" db="EMBL/GenBank/DDBJ databases">
        <authorList>
            <consortium name="Diatom Consortium"/>
            <person name="Grigoriev I."/>
            <person name="Grimwood J."/>
            <person name="Kuo A."/>
            <person name="Otillar R.P."/>
            <person name="Salamov A."/>
            <person name="Detter J.C."/>
            <person name="Lindquist E."/>
            <person name="Shapiro H."/>
            <person name="Lucas S."/>
            <person name="Glavina del Rio T."/>
            <person name="Pitluck S."/>
            <person name="Rokhsar D."/>
            <person name="Bowler C."/>
        </authorList>
    </citation>
    <scope>GENOME REANNOTATION</scope>
    <source>
        <strain evidence="3">CCAP 1055/1</strain>
    </source>
</reference>
<name>B7GDN9_PHATC</name>
<dbReference type="InParanoid" id="B7GDN9"/>
<evidence type="ECO:0000313" key="3">
    <source>
        <dbReference type="Proteomes" id="UP000000759"/>
    </source>
</evidence>
<dbReference type="PaxDb" id="2850-Phatr42373"/>
<gene>
    <name evidence="2" type="ORF">PHATRDRAFT_42373</name>
</gene>
<dbReference type="InterPro" id="IPR023210">
    <property type="entry name" value="NADP_OxRdtase_dom"/>
</dbReference>
<dbReference type="OrthoDB" id="48988at2759"/>
<dbReference type="HOGENOM" id="CLU_023205_4_0_1"/>
<dbReference type="PANTHER" id="PTHR43147">
    <property type="entry name" value="PROTEIN TAS"/>
    <property type="match status" value="1"/>
</dbReference>
<dbReference type="Pfam" id="PF00248">
    <property type="entry name" value="Aldo_ket_red"/>
    <property type="match status" value="1"/>
</dbReference>
<proteinExistence type="predicted"/>
<accession>B7GDN9</accession>
<sequence>MQATPALIPTTRLGNSDLVVSRTIQGYWQLAGGHGRYKETDAIANMKRHYDAGFTTLDTADIYGPSEIIMGKFIKTQPQAIPCTKFCCFRFLDEIDRAEVKQRILNSCERLQVNKLPLVNFFWSNYGIKKYVDVGLFLAELKEEGLIGEIGATNFDLQRLQELKNSGVPVVAHQVQMSALDRRAVQSGMATWCAENNVSLTTYGTVGSGILSDRYLGKGAPTQEERNTASMRMYSTTASRFGDWKLVQDLLRTMDAVANEVRSDGRCTQATISNIAQRYVLETPAVASILIGVRNPEHIAENARTHSFTLTQAERDAIDTIVAKRKGPQGDVWDIERGTM</sequence>
<dbReference type="Proteomes" id="UP000000759">
    <property type="component" value="Chromosome 28"/>
</dbReference>
<protein>
    <recommendedName>
        <fullName evidence="1">NADP-dependent oxidoreductase domain-containing protein</fullName>
    </recommendedName>
</protein>